<evidence type="ECO:0000256" key="1">
    <source>
        <dbReference type="SAM" id="MobiDB-lite"/>
    </source>
</evidence>
<dbReference type="Proteomes" id="UP001171945">
    <property type="component" value="Unassembled WGS sequence"/>
</dbReference>
<dbReference type="SUPFAM" id="SSF56112">
    <property type="entry name" value="Protein kinase-like (PK-like)"/>
    <property type="match status" value="1"/>
</dbReference>
<evidence type="ECO:0000313" key="4">
    <source>
        <dbReference type="Proteomes" id="UP001171945"/>
    </source>
</evidence>
<dbReference type="EMBL" id="JAUCGM010000531">
    <property type="protein sequence ID" value="MDM8563249.1"/>
    <property type="molecule type" value="Genomic_DNA"/>
</dbReference>
<keyword evidence="4" id="KW-1185">Reference proteome</keyword>
<dbReference type="PROSITE" id="PS50011">
    <property type="entry name" value="PROTEIN_KINASE_DOM"/>
    <property type="match status" value="1"/>
</dbReference>
<dbReference type="InterPro" id="IPR041664">
    <property type="entry name" value="AAA_16"/>
</dbReference>
<evidence type="ECO:0000259" key="2">
    <source>
        <dbReference type="PROSITE" id="PS50011"/>
    </source>
</evidence>
<feature type="region of interest" description="Disordered" evidence="1">
    <location>
        <begin position="116"/>
        <end position="136"/>
    </location>
</feature>
<dbReference type="InterPro" id="IPR011009">
    <property type="entry name" value="Kinase-like_dom_sf"/>
</dbReference>
<accession>A0ABT7VUI8</accession>
<protein>
    <submittedName>
        <fullName evidence="3">AAA family ATPase</fullName>
    </submittedName>
</protein>
<feature type="domain" description="Protein kinase" evidence="2">
    <location>
        <begin position="1"/>
        <end position="191"/>
    </location>
</feature>
<name>A0ABT7VUI8_9GAMM</name>
<dbReference type="PANTHER" id="PTHR43642">
    <property type="entry name" value="HYBRID SIGNAL TRANSDUCTION HISTIDINE KINASE G"/>
    <property type="match status" value="1"/>
</dbReference>
<reference evidence="3" key="1">
    <citation type="submission" date="2023-06" db="EMBL/GenBank/DDBJ databases">
        <title>Uncultivated large filamentous bacteria from sulfidic sediments reveal new species and different genomic features in energy metabolism and defense.</title>
        <authorList>
            <person name="Fonseca A."/>
        </authorList>
    </citation>
    <scope>NUCLEOTIDE SEQUENCE</scope>
    <source>
        <strain evidence="3">HSG4</strain>
    </source>
</reference>
<dbReference type="Pfam" id="PF00069">
    <property type="entry name" value="Pkinase"/>
    <property type="match status" value="1"/>
</dbReference>
<feature type="non-terminal residue" evidence="3">
    <location>
        <position position="525"/>
    </location>
</feature>
<dbReference type="Pfam" id="PF13191">
    <property type="entry name" value="AAA_16"/>
    <property type="match status" value="1"/>
</dbReference>
<dbReference type="PANTHER" id="PTHR43642:SF1">
    <property type="entry name" value="HYBRID SIGNAL TRANSDUCTION HISTIDINE KINASE G"/>
    <property type="match status" value="1"/>
</dbReference>
<dbReference type="SUPFAM" id="SSF52540">
    <property type="entry name" value="P-loop containing nucleoside triphosphate hydrolases"/>
    <property type="match status" value="1"/>
</dbReference>
<dbReference type="InterPro" id="IPR027417">
    <property type="entry name" value="P-loop_NTPase"/>
</dbReference>
<proteinExistence type="predicted"/>
<dbReference type="Gene3D" id="1.10.510.10">
    <property type="entry name" value="Transferase(Phosphotransferase) domain 1"/>
    <property type="match status" value="1"/>
</dbReference>
<sequence length="525" mass="59437">MQNIIHKDINPTNLVFNPTTGVLKIIDFGISTQLSKQLMTLKNPDVLEGTLAYMSPEQTGRMNRALDYRTDFYSLGVTFYELFTGKLPFESKDAMELVHCHIAKQPLPPCELRNQVSSKNAVSGETELRNQVSSKNAVSEQVRNPVFSKNLVYGQKMISNIIMKLLEKTAEARYQSAWGIKADLEKVQENLTGIQYLSGLDFELADLEKFQENLTGIKELSGLDFELAQHDISDRFQIPQKLYGRESEIDTLLTAFERVADGKAEIMLVAGYSGIGKSVLVKEIYKSLTEKQGYFISGKFDQFQRNIPYSAVVSAFKELAKQLLTESETQLTQWKERILTAIGPNGQVIIDVLPEIELIIGKQPPVPQLGPSESQNRFNLVFQNFMRVFCQPECPLVMFLDDLQWVDSATLKLLELVTTDEETTALFLIGAYRDNEVDPTHLLMTTLDKLRKENVTINQITLKPLAFEQINQLISESLHQSLKAVGSLTELVMRKTNGNPFFVNPFLHTLYEEDLLKLTYPDSNL</sequence>
<gene>
    <name evidence="3" type="ORF">QUF54_07835</name>
</gene>
<comment type="caution">
    <text evidence="3">The sequence shown here is derived from an EMBL/GenBank/DDBJ whole genome shotgun (WGS) entry which is preliminary data.</text>
</comment>
<dbReference type="InterPro" id="IPR053159">
    <property type="entry name" value="Hybrid_Histidine_Kinase"/>
</dbReference>
<organism evidence="3 4">
    <name type="scientific">Candidatus Marithioploca araucensis</name>
    <dbReference type="NCBI Taxonomy" id="70273"/>
    <lineage>
        <taxon>Bacteria</taxon>
        <taxon>Pseudomonadati</taxon>
        <taxon>Pseudomonadota</taxon>
        <taxon>Gammaproteobacteria</taxon>
        <taxon>Thiotrichales</taxon>
        <taxon>Thiotrichaceae</taxon>
        <taxon>Candidatus Marithioploca</taxon>
    </lineage>
</organism>
<dbReference type="InterPro" id="IPR000719">
    <property type="entry name" value="Prot_kinase_dom"/>
</dbReference>
<dbReference type="Gene3D" id="3.40.50.300">
    <property type="entry name" value="P-loop containing nucleotide triphosphate hydrolases"/>
    <property type="match status" value="1"/>
</dbReference>
<evidence type="ECO:0000313" key="3">
    <source>
        <dbReference type="EMBL" id="MDM8563249.1"/>
    </source>
</evidence>